<evidence type="ECO:0000313" key="4">
    <source>
        <dbReference type="RefSeq" id="XP_071921932.1"/>
    </source>
</evidence>
<accession>A0ABM4VQW6</accession>
<evidence type="ECO:0000259" key="2">
    <source>
        <dbReference type="SMART" id="SM00768"/>
    </source>
</evidence>
<dbReference type="InterPro" id="IPR012946">
    <property type="entry name" value="X8"/>
</dbReference>
<keyword evidence="1" id="KW-0732">Signal</keyword>
<feature type="domain" description="X8" evidence="2">
    <location>
        <begin position="11"/>
        <end position="91"/>
    </location>
</feature>
<protein>
    <submittedName>
        <fullName evidence="4">Glucan endo-1,3-beta-glucosidase 13</fullName>
    </submittedName>
</protein>
<dbReference type="GeneID" id="113709742"/>
<evidence type="ECO:0000313" key="3">
    <source>
        <dbReference type="Proteomes" id="UP001652660"/>
    </source>
</evidence>
<gene>
    <name evidence="4" type="primary">LOC113709742</name>
</gene>
<reference evidence="4" key="1">
    <citation type="submission" date="2025-08" db="UniProtKB">
        <authorList>
            <consortium name="RefSeq"/>
        </authorList>
    </citation>
    <scope>IDENTIFICATION</scope>
    <source>
        <tissue evidence="4">Leaves</tissue>
    </source>
</reference>
<dbReference type="RefSeq" id="XP_071921932.1">
    <property type="nucleotide sequence ID" value="XM_072065831.1"/>
</dbReference>
<name>A0ABM4VQW6_COFAR</name>
<dbReference type="Proteomes" id="UP001652660">
    <property type="component" value="Chromosome 9e"/>
</dbReference>
<sequence>MFSDGQDEEKYWCIADEQFPDEVLEEATDWACRNGADCSEIEPGGCCYLPNTVKDHASYAFNSYYQHMKHLGGTCYLVLIQVSKVAYETSFSHGQREDWCISDEQYPDEELQKAMEWACHNGANCDSLQPNRPCFLPSTIRDHASYAFNSYYQNMKHKGASCYFLGAAVLTALNPSHGSCKFETLP</sequence>
<dbReference type="PANTHER" id="PTHR31044:SF55">
    <property type="entry name" value="CARBOHYDRATE-BINDING X8 DOMAIN SUPERFAMILY PROTEIN"/>
    <property type="match status" value="1"/>
</dbReference>
<dbReference type="PANTHER" id="PTHR31044">
    <property type="entry name" value="BETA-1,3 GLUCANASE"/>
    <property type="match status" value="1"/>
</dbReference>
<dbReference type="Gene3D" id="1.20.58.1040">
    <property type="match status" value="2"/>
</dbReference>
<feature type="domain" description="X8" evidence="2">
    <location>
        <begin position="98"/>
        <end position="182"/>
    </location>
</feature>
<dbReference type="InterPro" id="IPR044788">
    <property type="entry name" value="X8_dom_prot"/>
</dbReference>
<dbReference type="SMART" id="SM00768">
    <property type="entry name" value="X8"/>
    <property type="match status" value="2"/>
</dbReference>
<evidence type="ECO:0000256" key="1">
    <source>
        <dbReference type="ARBA" id="ARBA00022729"/>
    </source>
</evidence>
<proteinExistence type="predicted"/>
<keyword evidence="3" id="KW-1185">Reference proteome</keyword>
<organism evidence="3 4">
    <name type="scientific">Coffea arabica</name>
    <name type="common">Arabian coffee</name>
    <dbReference type="NCBI Taxonomy" id="13443"/>
    <lineage>
        <taxon>Eukaryota</taxon>
        <taxon>Viridiplantae</taxon>
        <taxon>Streptophyta</taxon>
        <taxon>Embryophyta</taxon>
        <taxon>Tracheophyta</taxon>
        <taxon>Spermatophyta</taxon>
        <taxon>Magnoliopsida</taxon>
        <taxon>eudicotyledons</taxon>
        <taxon>Gunneridae</taxon>
        <taxon>Pentapetalae</taxon>
        <taxon>asterids</taxon>
        <taxon>lamiids</taxon>
        <taxon>Gentianales</taxon>
        <taxon>Rubiaceae</taxon>
        <taxon>Ixoroideae</taxon>
        <taxon>Gardenieae complex</taxon>
        <taxon>Bertiereae - Coffeeae clade</taxon>
        <taxon>Coffeeae</taxon>
        <taxon>Coffea</taxon>
    </lineage>
</organism>
<dbReference type="Pfam" id="PF07983">
    <property type="entry name" value="X8"/>
    <property type="match status" value="2"/>
</dbReference>